<accession>A0ABN8HT89</accession>
<evidence type="ECO:0008006" key="4">
    <source>
        <dbReference type="Google" id="ProtNLM"/>
    </source>
</evidence>
<proteinExistence type="predicted"/>
<feature type="signal peptide" evidence="1">
    <location>
        <begin position="1"/>
        <end position="18"/>
    </location>
</feature>
<evidence type="ECO:0000313" key="2">
    <source>
        <dbReference type="EMBL" id="CAH2039656.1"/>
    </source>
</evidence>
<organism evidence="2 3">
    <name type="scientific">Iphiclides podalirius</name>
    <name type="common">scarce swallowtail</name>
    <dbReference type="NCBI Taxonomy" id="110791"/>
    <lineage>
        <taxon>Eukaryota</taxon>
        <taxon>Metazoa</taxon>
        <taxon>Ecdysozoa</taxon>
        <taxon>Arthropoda</taxon>
        <taxon>Hexapoda</taxon>
        <taxon>Insecta</taxon>
        <taxon>Pterygota</taxon>
        <taxon>Neoptera</taxon>
        <taxon>Endopterygota</taxon>
        <taxon>Lepidoptera</taxon>
        <taxon>Glossata</taxon>
        <taxon>Ditrysia</taxon>
        <taxon>Papilionoidea</taxon>
        <taxon>Papilionidae</taxon>
        <taxon>Papilioninae</taxon>
        <taxon>Iphiclides</taxon>
    </lineage>
</organism>
<dbReference type="EMBL" id="OW152823">
    <property type="protein sequence ID" value="CAH2039656.1"/>
    <property type="molecule type" value="Genomic_DNA"/>
</dbReference>
<name>A0ABN8HT89_9NEOP</name>
<evidence type="ECO:0000256" key="1">
    <source>
        <dbReference type="SAM" id="SignalP"/>
    </source>
</evidence>
<protein>
    <recommendedName>
        <fullName evidence="4">Secreted protein</fullName>
    </recommendedName>
</protein>
<keyword evidence="3" id="KW-1185">Reference proteome</keyword>
<keyword evidence="1" id="KW-0732">Signal</keyword>
<dbReference type="Proteomes" id="UP000837857">
    <property type="component" value="Chromosome 11"/>
</dbReference>
<feature type="non-terminal residue" evidence="2">
    <location>
        <position position="82"/>
    </location>
</feature>
<reference evidence="2" key="1">
    <citation type="submission" date="2022-03" db="EMBL/GenBank/DDBJ databases">
        <authorList>
            <person name="Martin H S."/>
        </authorList>
    </citation>
    <scope>NUCLEOTIDE SEQUENCE</scope>
</reference>
<gene>
    <name evidence="2" type="ORF">IPOD504_LOCUS1861</name>
</gene>
<sequence>MAPIVLFVTLLLCLQANGMETQENNLQQGVTAERHGLLSPWQGLNGVLPVNRLPFGYVSPLIPGYGTHTNFGRGVPQLLHLG</sequence>
<evidence type="ECO:0000313" key="3">
    <source>
        <dbReference type="Proteomes" id="UP000837857"/>
    </source>
</evidence>
<feature type="chain" id="PRO_5045744690" description="Secreted protein" evidence="1">
    <location>
        <begin position="19"/>
        <end position="82"/>
    </location>
</feature>